<sequence>MNKYIYTFLMAQLTFGQAVSQQVEPEMADAFRAEGKIYVVVVVCLIVLFGLIGYLTYLDRRIKKLEDSSK</sequence>
<keyword evidence="1" id="KW-0472">Membrane</keyword>
<protein>
    <recommendedName>
        <fullName evidence="4">CcmD family protein</fullName>
    </recommendedName>
</protein>
<accession>A0A401XIF1</accession>
<dbReference type="AlphaFoldDB" id="A0A401XIF1"/>
<feature type="transmembrane region" description="Helical" evidence="1">
    <location>
        <begin position="37"/>
        <end position="58"/>
    </location>
</feature>
<dbReference type="Proteomes" id="UP000286715">
    <property type="component" value="Unassembled WGS sequence"/>
</dbReference>
<evidence type="ECO:0000313" key="3">
    <source>
        <dbReference type="Proteomes" id="UP000286715"/>
    </source>
</evidence>
<keyword evidence="1" id="KW-0812">Transmembrane</keyword>
<dbReference type="RefSeq" id="WP_218019305.1">
    <property type="nucleotide sequence ID" value="NZ_BHZE01000002.1"/>
</dbReference>
<keyword evidence="3" id="KW-1185">Reference proteome</keyword>
<keyword evidence="1" id="KW-1133">Transmembrane helix</keyword>
<evidence type="ECO:0000313" key="2">
    <source>
        <dbReference type="EMBL" id="GCD76773.1"/>
    </source>
</evidence>
<evidence type="ECO:0000256" key="1">
    <source>
        <dbReference type="SAM" id="Phobius"/>
    </source>
</evidence>
<name>A0A401XIF1_9FLAO</name>
<organism evidence="2 3">
    <name type="scientific">Thermaurantimonas aggregans</name>
    <dbReference type="NCBI Taxonomy" id="2173829"/>
    <lineage>
        <taxon>Bacteria</taxon>
        <taxon>Pseudomonadati</taxon>
        <taxon>Bacteroidota</taxon>
        <taxon>Flavobacteriia</taxon>
        <taxon>Flavobacteriales</taxon>
        <taxon>Schleiferiaceae</taxon>
        <taxon>Thermaurantimonas</taxon>
    </lineage>
</organism>
<dbReference type="Pfam" id="PF20077">
    <property type="entry name" value="CcmD_alt"/>
    <property type="match status" value="1"/>
</dbReference>
<evidence type="ECO:0008006" key="4">
    <source>
        <dbReference type="Google" id="ProtNLM"/>
    </source>
</evidence>
<comment type="caution">
    <text evidence="2">The sequence shown here is derived from an EMBL/GenBank/DDBJ whole genome shotgun (WGS) entry which is preliminary data.</text>
</comment>
<proteinExistence type="predicted"/>
<gene>
    <name evidence="2" type="ORF">JCM31826_02550</name>
</gene>
<dbReference type="EMBL" id="BHZE01000002">
    <property type="protein sequence ID" value="GCD76773.1"/>
    <property type="molecule type" value="Genomic_DNA"/>
</dbReference>
<reference evidence="2 3" key="1">
    <citation type="submission" date="2018-11" db="EMBL/GenBank/DDBJ databases">
        <title>Schleiferia aggregans sp. nov., a moderately thermophilic heterotrophic bacterium isolated from microbial mats at a terrestrial hot spring.</title>
        <authorList>
            <person name="Iino T."/>
            <person name="Ohkuma M."/>
            <person name="Haruta S."/>
        </authorList>
    </citation>
    <scope>NUCLEOTIDE SEQUENCE [LARGE SCALE GENOMIC DNA]</scope>
    <source>
        <strain evidence="2 3">LA</strain>
    </source>
</reference>